<dbReference type="AlphaFoldDB" id="A0A444Z095"/>
<reference evidence="1 2" key="1">
    <citation type="submission" date="2019-01" db="EMBL/GenBank/DDBJ databases">
        <title>Sequencing of cultivated peanut Arachis hypogaea provides insights into genome evolution and oil improvement.</title>
        <authorList>
            <person name="Chen X."/>
        </authorList>
    </citation>
    <scope>NUCLEOTIDE SEQUENCE [LARGE SCALE GENOMIC DNA]</scope>
    <source>
        <strain evidence="2">cv. Fuhuasheng</strain>
        <tissue evidence="1">Leaves</tissue>
    </source>
</reference>
<gene>
    <name evidence="1" type="ORF">Ahy_B05g074969</name>
</gene>
<sequence>MTHFKNKDLKKLWCEFAHSFGHLRGKNVAITNRLEEMSRSQWVQYADESRRFGHMTTNISECINVVMKGSHNLPVTTLVKSSYFRG</sequence>
<evidence type="ECO:0000313" key="1">
    <source>
        <dbReference type="EMBL" id="RYR07586.1"/>
    </source>
</evidence>
<dbReference type="Proteomes" id="UP000289738">
    <property type="component" value="Chromosome B05"/>
</dbReference>
<protein>
    <submittedName>
        <fullName evidence="1">Uncharacterized protein</fullName>
    </submittedName>
</protein>
<keyword evidence="2" id="KW-1185">Reference proteome</keyword>
<comment type="caution">
    <text evidence="1">The sequence shown here is derived from an EMBL/GenBank/DDBJ whole genome shotgun (WGS) entry which is preliminary data.</text>
</comment>
<proteinExistence type="predicted"/>
<accession>A0A444Z095</accession>
<name>A0A444Z095_ARAHY</name>
<organism evidence="1 2">
    <name type="scientific">Arachis hypogaea</name>
    <name type="common">Peanut</name>
    <dbReference type="NCBI Taxonomy" id="3818"/>
    <lineage>
        <taxon>Eukaryota</taxon>
        <taxon>Viridiplantae</taxon>
        <taxon>Streptophyta</taxon>
        <taxon>Embryophyta</taxon>
        <taxon>Tracheophyta</taxon>
        <taxon>Spermatophyta</taxon>
        <taxon>Magnoliopsida</taxon>
        <taxon>eudicotyledons</taxon>
        <taxon>Gunneridae</taxon>
        <taxon>Pentapetalae</taxon>
        <taxon>rosids</taxon>
        <taxon>fabids</taxon>
        <taxon>Fabales</taxon>
        <taxon>Fabaceae</taxon>
        <taxon>Papilionoideae</taxon>
        <taxon>50 kb inversion clade</taxon>
        <taxon>dalbergioids sensu lato</taxon>
        <taxon>Dalbergieae</taxon>
        <taxon>Pterocarpus clade</taxon>
        <taxon>Arachis</taxon>
    </lineage>
</organism>
<evidence type="ECO:0000313" key="2">
    <source>
        <dbReference type="Proteomes" id="UP000289738"/>
    </source>
</evidence>
<dbReference type="EMBL" id="SDMP01000015">
    <property type="protein sequence ID" value="RYR07586.1"/>
    <property type="molecule type" value="Genomic_DNA"/>
</dbReference>